<gene>
    <name evidence="2" type="ORF">PAPOLLO_LOCUS26747</name>
</gene>
<feature type="compositionally biased region" description="Basic and acidic residues" evidence="1">
    <location>
        <begin position="98"/>
        <end position="108"/>
    </location>
</feature>
<keyword evidence="3" id="KW-1185">Reference proteome</keyword>
<evidence type="ECO:0000313" key="2">
    <source>
        <dbReference type="EMBL" id="CAG5056507.1"/>
    </source>
</evidence>
<sequence length="194" mass="21795">MIKTKIKNLRSVYHAEVRKINSSKRSGAGAAGVYKPPMPWFSEMELIMADTDNYRETVESDLVESDKSTQNSQTAYANITSSPTPPTSTSTPPFTQTEKSRSSDDYLGRRKKVKKIEETDGVAEALNRSQNISSAINNRSEEDEFHFFGLNVASQLRQLPLYEALGVQTEIQAILTMARRRNMYPDLSAHIQSN</sequence>
<dbReference type="Proteomes" id="UP000691718">
    <property type="component" value="Unassembled WGS sequence"/>
</dbReference>
<dbReference type="PANTHER" id="PTHR21505">
    <property type="entry name" value="MADF DOMAIN-CONTAINING PROTEIN-RELATED"/>
    <property type="match status" value="1"/>
</dbReference>
<dbReference type="PANTHER" id="PTHR21505:SF8">
    <property type="entry name" value="DPT-YFP REPRESSOR BY OVEREXPRESSION, ISOFORM D-RELATED"/>
    <property type="match status" value="1"/>
</dbReference>
<dbReference type="OrthoDB" id="6629625at2759"/>
<name>A0A8S3YDX6_PARAO</name>
<comment type="caution">
    <text evidence="2">The sequence shown here is derived from an EMBL/GenBank/DDBJ whole genome shotgun (WGS) entry which is preliminary data.</text>
</comment>
<accession>A0A8S3YDX6</accession>
<reference evidence="2" key="1">
    <citation type="submission" date="2021-04" db="EMBL/GenBank/DDBJ databases">
        <authorList>
            <person name="Tunstrom K."/>
        </authorList>
    </citation>
    <scope>NUCLEOTIDE SEQUENCE</scope>
</reference>
<evidence type="ECO:0000256" key="1">
    <source>
        <dbReference type="SAM" id="MobiDB-lite"/>
    </source>
</evidence>
<evidence type="ECO:0000313" key="3">
    <source>
        <dbReference type="Proteomes" id="UP000691718"/>
    </source>
</evidence>
<feature type="region of interest" description="Disordered" evidence="1">
    <location>
        <begin position="59"/>
        <end position="112"/>
    </location>
</feature>
<feature type="compositionally biased region" description="Polar residues" evidence="1">
    <location>
        <begin position="68"/>
        <end position="79"/>
    </location>
</feature>
<organism evidence="2 3">
    <name type="scientific">Parnassius apollo</name>
    <name type="common">Apollo butterfly</name>
    <name type="synonym">Papilio apollo</name>
    <dbReference type="NCBI Taxonomy" id="110799"/>
    <lineage>
        <taxon>Eukaryota</taxon>
        <taxon>Metazoa</taxon>
        <taxon>Ecdysozoa</taxon>
        <taxon>Arthropoda</taxon>
        <taxon>Hexapoda</taxon>
        <taxon>Insecta</taxon>
        <taxon>Pterygota</taxon>
        <taxon>Neoptera</taxon>
        <taxon>Endopterygota</taxon>
        <taxon>Lepidoptera</taxon>
        <taxon>Glossata</taxon>
        <taxon>Ditrysia</taxon>
        <taxon>Papilionoidea</taxon>
        <taxon>Papilionidae</taxon>
        <taxon>Parnassiinae</taxon>
        <taxon>Parnassini</taxon>
        <taxon>Parnassius</taxon>
        <taxon>Parnassius</taxon>
    </lineage>
</organism>
<dbReference type="AlphaFoldDB" id="A0A8S3YDX6"/>
<protein>
    <submittedName>
        <fullName evidence="2">(apollo) hypothetical protein</fullName>
    </submittedName>
</protein>
<proteinExistence type="predicted"/>
<dbReference type="EMBL" id="CAJQZP010001607">
    <property type="protein sequence ID" value="CAG5056507.1"/>
    <property type="molecule type" value="Genomic_DNA"/>
</dbReference>